<evidence type="ECO:0000256" key="6">
    <source>
        <dbReference type="ARBA" id="ARBA00038076"/>
    </source>
</evidence>
<feature type="transmembrane region" description="Helical" evidence="7">
    <location>
        <begin position="7"/>
        <end position="27"/>
    </location>
</feature>
<proteinExistence type="inferred from homology"/>
<feature type="domain" description="ABC3 transporter permease C-terminal" evidence="8">
    <location>
        <begin position="251"/>
        <end position="373"/>
    </location>
</feature>
<feature type="transmembrane region" description="Helical" evidence="7">
    <location>
        <begin position="406"/>
        <end position="424"/>
    </location>
</feature>
<gene>
    <name evidence="9" type="ORF">NCTC11088_00792</name>
</gene>
<evidence type="ECO:0000259" key="8">
    <source>
        <dbReference type="Pfam" id="PF02687"/>
    </source>
</evidence>
<dbReference type="PANTHER" id="PTHR30572:SF4">
    <property type="entry name" value="ABC TRANSPORTER PERMEASE YTRF"/>
    <property type="match status" value="1"/>
</dbReference>
<keyword evidence="5 7" id="KW-0472">Membrane</keyword>
<evidence type="ECO:0000256" key="7">
    <source>
        <dbReference type="SAM" id="Phobius"/>
    </source>
</evidence>
<protein>
    <submittedName>
        <fullName evidence="9">FtsX-like permease family</fullName>
    </submittedName>
</protein>
<evidence type="ECO:0000256" key="5">
    <source>
        <dbReference type="ARBA" id="ARBA00023136"/>
    </source>
</evidence>
<dbReference type="EMBL" id="UGTH01000001">
    <property type="protein sequence ID" value="SUB75030.1"/>
    <property type="molecule type" value="Genomic_DNA"/>
</dbReference>
<evidence type="ECO:0000256" key="3">
    <source>
        <dbReference type="ARBA" id="ARBA00022692"/>
    </source>
</evidence>
<reference evidence="9 10" key="1">
    <citation type="submission" date="2018-06" db="EMBL/GenBank/DDBJ databases">
        <authorList>
            <consortium name="Pathogen Informatics"/>
            <person name="Doyle S."/>
        </authorList>
    </citation>
    <scope>NUCLEOTIDE SEQUENCE [LARGE SCALE GENOMIC DNA]</scope>
    <source>
        <strain evidence="9 10">NCTC11088</strain>
    </source>
</reference>
<keyword evidence="2" id="KW-1003">Cell membrane</keyword>
<dbReference type="GO" id="GO:0005886">
    <property type="term" value="C:plasma membrane"/>
    <property type="evidence" value="ECO:0007669"/>
    <property type="project" value="UniProtKB-SubCell"/>
</dbReference>
<keyword evidence="4 7" id="KW-1133">Transmembrane helix</keyword>
<name>A0A379DB56_9FIRM</name>
<dbReference type="RefSeq" id="WP_172463315.1">
    <property type="nucleotide sequence ID" value="NZ_UGTH01000001.1"/>
</dbReference>
<feature type="transmembrane region" description="Helical" evidence="7">
    <location>
        <begin position="341"/>
        <end position="363"/>
    </location>
</feature>
<dbReference type="InterPro" id="IPR003838">
    <property type="entry name" value="ABC3_permease_C"/>
</dbReference>
<feature type="transmembrane region" description="Helical" evidence="7">
    <location>
        <begin position="746"/>
        <end position="769"/>
    </location>
</feature>
<accession>A0A379DB56</accession>
<feature type="transmembrane region" description="Helical" evidence="7">
    <location>
        <begin position="683"/>
        <end position="704"/>
    </location>
</feature>
<dbReference type="Pfam" id="PF02687">
    <property type="entry name" value="FtsX"/>
    <property type="match status" value="1"/>
</dbReference>
<feature type="transmembrane region" description="Helical" evidence="7">
    <location>
        <begin position="775"/>
        <end position="799"/>
    </location>
</feature>
<evidence type="ECO:0000313" key="10">
    <source>
        <dbReference type="Proteomes" id="UP000254777"/>
    </source>
</evidence>
<feature type="transmembrane region" description="Helical" evidence="7">
    <location>
        <begin position="298"/>
        <end position="321"/>
    </location>
</feature>
<dbReference type="Proteomes" id="UP000254777">
    <property type="component" value="Unassembled WGS sequence"/>
</dbReference>
<dbReference type="PANTHER" id="PTHR30572">
    <property type="entry name" value="MEMBRANE COMPONENT OF TRANSPORTER-RELATED"/>
    <property type="match status" value="1"/>
</dbReference>
<sequence length="813" mass="94700">MAKKNISITISTFIASFVISILGYILITQNLEIYNSYVEAMPEHMTLYSKIGENKIELIKNLENIKSVGFRSDPKSLKYKSDLFTINRFDENYFKMQKDFLKSGTFPDNSNELIVSEKTMDRFKFKLGDDIQVQSGDRLLKGNIINPTFGYNKNEKFREDNKMVFKIVGIFKNQSDKKIQNVYSKLTEEKELYPCIKVNRLDKIYDTKLDIEKIVGEKNLVIENINLLRFLKIDETGVHPLSFIGINLLPIIVITVIFIFMIKNVFNIWGIYKIREFSMYKSIGATNFQIYKLLAREIFKISIIPICIGEFLGLVLIVNVFKKLFSLQAKLLSIPTNEIYLNWISILTINFIIFIILMISITFPTRTISKIEILDGLKENIQTKSLKKKRNKNLFKELKINNYKSIRPAFIIMTVGLILVIFLINTSTLNTYNELRNKDERDFNFLLRYSTKNNEYPKIFDDIINEFPTKKTMVTLVKNYYVNTNKLDYSNEFKKIGYAKGFDGLFYYSEDNLVDGTLIGIDNERFSKISENASDVVLVNLVQENPKTFYADAKFIPYIDNNVDSLYLRPLSNMAEQEIEINKKLNTFVEDSENINLYQVCLVTSIENFQKIIKKSEQAFVEKGIEFPRIYYELNMKFSDKNIEEYSKRIEDIMENTVLNDEKYIVNNKIQQMKLNKLNEQSVYFIGVLSIVSVVFLNIANSYASTNLSFFNREKEIGVLLSNGMYVVDLEKNLLKDMKKNIIKSVFIATLIANALFGSLLTTIPYISIKKYISIFPFMIIFLIVIIIISFSYIIYYFAMKKITNKSIVELIR</sequence>
<evidence type="ECO:0000256" key="2">
    <source>
        <dbReference type="ARBA" id="ARBA00022475"/>
    </source>
</evidence>
<dbReference type="GO" id="GO:0022857">
    <property type="term" value="F:transmembrane transporter activity"/>
    <property type="evidence" value="ECO:0007669"/>
    <property type="project" value="TreeGrafter"/>
</dbReference>
<comment type="subcellular location">
    <subcellularLocation>
        <location evidence="1">Cell membrane</location>
        <topology evidence="1">Multi-pass membrane protein</topology>
    </subcellularLocation>
</comment>
<comment type="similarity">
    <text evidence="6">Belongs to the ABC-4 integral membrane protein family.</text>
</comment>
<organism evidence="9 10">
    <name type="scientific">Peptoniphilus indolicus</name>
    <dbReference type="NCBI Taxonomy" id="33030"/>
    <lineage>
        <taxon>Bacteria</taxon>
        <taxon>Bacillati</taxon>
        <taxon>Bacillota</taxon>
        <taxon>Tissierellia</taxon>
        <taxon>Tissierellales</taxon>
        <taxon>Peptoniphilaceae</taxon>
        <taxon>Peptoniphilus</taxon>
    </lineage>
</organism>
<evidence type="ECO:0000256" key="1">
    <source>
        <dbReference type="ARBA" id="ARBA00004651"/>
    </source>
</evidence>
<dbReference type="AlphaFoldDB" id="A0A379DB56"/>
<evidence type="ECO:0000256" key="4">
    <source>
        <dbReference type="ARBA" id="ARBA00022989"/>
    </source>
</evidence>
<evidence type="ECO:0000313" key="9">
    <source>
        <dbReference type="EMBL" id="SUB75030.1"/>
    </source>
</evidence>
<feature type="transmembrane region" description="Helical" evidence="7">
    <location>
        <begin position="248"/>
        <end position="272"/>
    </location>
</feature>
<dbReference type="InterPro" id="IPR050250">
    <property type="entry name" value="Macrolide_Exporter_MacB"/>
</dbReference>
<keyword evidence="3 7" id="KW-0812">Transmembrane</keyword>